<dbReference type="CDD" id="cd02511">
    <property type="entry name" value="Beta4Glucosyltransferase"/>
    <property type="match status" value="1"/>
</dbReference>
<keyword evidence="3" id="KW-0808">Transferase</keyword>
<organism evidence="3 4">
    <name type="scientific">Desulfosporosinus orientis (strain ATCC 19365 / DSM 765 / NCIMB 8382 / VKM B-1628 / Singapore I)</name>
    <name type="common">Desulfotomaculum orientis</name>
    <dbReference type="NCBI Taxonomy" id="768706"/>
    <lineage>
        <taxon>Bacteria</taxon>
        <taxon>Bacillati</taxon>
        <taxon>Bacillota</taxon>
        <taxon>Clostridia</taxon>
        <taxon>Eubacteriales</taxon>
        <taxon>Desulfitobacteriaceae</taxon>
        <taxon>Desulfosporosinus</taxon>
    </lineage>
</organism>
<feature type="domain" description="Glycosyltransferase 2-like" evidence="2">
    <location>
        <begin position="9"/>
        <end position="91"/>
    </location>
</feature>
<dbReference type="Gene3D" id="1.25.40.10">
    <property type="entry name" value="Tetratricopeptide repeat domain"/>
    <property type="match status" value="1"/>
</dbReference>
<evidence type="ECO:0000313" key="4">
    <source>
        <dbReference type="Proteomes" id="UP000006346"/>
    </source>
</evidence>
<evidence type="ECO:0000256" key="1">
    <source>
        <dbReference type="PROSITE-ProRule" id="PRU00339"/>
    </source>
</evidence>
<dbReference type="RefSeq" id="WP_014182863.1">
    <property type="nucleotide sequence ID" value="NC_016584.1"/>
</dbReference>
<dbReference type="Gene3D" id="3.90.550.10">
    <property type="entry name" value="Spore Coat Polysaccharide Biosynthesis Protein SpsA, Chain A"/>
    <property type="match status" value="1"/>
</dbReference>
<dbReference type="InterPro" id="IPR011990">
    <property type="entry name" value="TPR-like_helical_dom_sf"/>
</dbReference>
<gene>
    <name evidence="3" type="ordered locus">Desor_0323</name>
</gene>
<keyword evidence="4" id="KW-1185">Reference proteome</keyword>
<dbReference type="STRING" id="768706.Desor_0323"/>
<evidence type="ECO:0000313" key="3">
    <source>
        <dbReference type="EMBL" id="AET66037.1"/>
    </source>
</evidence>
<dbReference type="PATRIC" id="fig|768706.3.peg.283"/>
<dbReference type="Proteomes" id="UP000006346">
    <property type="component" value="Chromosome"/>
</dbReference>
<dbReference type="PANTHER" id="PTHR43630">
    <property type="entry name" value="POLY-BETA-1,6-N-ACETYL-D-GLUCOSAMINE SYNTHASE"/>
    <property type="match status" value="1"/>
</dbReference>
<name>G7W521_DESOD</name>
<dbReference type="PROSITE" id="PS50005">
    <property type="entry name" value="TPR"/>
    <property type="match status" value="1"/>
</dbReference>
<dbReference type="AlphaFoldDB" id="G7W521"/>
<dbReference type="InterPro" id="IPR029044">
    <property type="entry name" value="Nucleotide-diphossugar_trans"/>
</dbReference>
<dbReference type="eggNOG" id="COG0463">
    <property type="taxonomic scope" value="Bacteria"/>
</dbReference>
<proteinExistence type="predicted"/>
<reference evidence="3 4" key="2">
    <citation type="journal article" date="2012" name="J. Bacteriol.">
        <title>Complete genome sequences of Desulfosporosinus orientis DSM765T, Desulfosporosinus youngiae DSM17734T, Desulfosporosinus meridiei DSM13257T, and Desulfosporosinus acidiphilus DSM22704T.</title>
        <authorList>
            <person name="Pester M."/>
            <person name="Brambilla E."/>
            <person name="Alazard D."/>
            <person name="Rattei T."/>
            <person name="Weinmaier T."/>
            <person name="Han J."/>
            <person name="Lucas S."/>
            <person name="Lapidus A."/>
            <person name="Cheng J.F."/>
            <person name="Goodwin L."/>
            <person name="Pitluck S."/>
            <person name="Peters L."/>
            <person name="Ovchinnikova G."/>
            <person name="Teshima H."/>
            <person name="Detter J.C."/>
            <person name="Han C.S."/>
            <person name="Tapia R."/>
            <person name="Land M.L."/>
            <person name="Hauser L."/>
            <person name="Kyrpides N.C."/>
            <person name="Ivanova N.N."/>
            <person name="Pagani I."/>
            <person name="Huntmann M."/>
            <person name="Wei C.L."/>
            <person name="Davenport K.W."/>
            <person name="Daligault H."/>
            <person name="Chain P.S."/>
            <person name="Chen A."/>
            <person name="Mavromatis K."/>
            <person name="Markowitz V."/>
            <person name="Szeto E."/>
            <person name="Mikhailova N."/>
            <person name="Pati A."/>
            <person name="Wagner M."/>
            <person name="Woyke T."/>
            <person name="Ollivier B."/>
            <person name="Klenk H.P."/>
            <person name="Spring S."/>
            <person name="Loy A."/>
        </authorList>
    </citation>
    <scope>NUCLEOTIDE SEQUENCE [LARGE SCALE GENOMIC DNA]</scope>
    <source>
        <strain evidence="4">ATCC 19365 / DSM 765 / NCIMB 8382 / VKM B-1628</strain>
    </source>
</reference>
<protein>
    <submittedName>
        <fullName evidence="3">Glycosyl transferase</fullName>
    </submittedName>
</protein>
<dbReference type="PANTHER" id="PTHR43630:SF2">
    <property type="entry name" value="GLYCOSYLTRANSFERASE"/>
    <property type="match status" value="1"/>
</dbReference>
<keyword evidence="1" id="KW-0802">TPR repeat</keyword>
<reference evidence="4" key="1">
    <citation type="submission" date="2011-11" db="EMBL/GenBank/DDBJ databases">
        <title>Complete sequence of Desulfosporosinus orientis DSM 765.</title>
        <authorList>
            <person name="Lucas S."/>
            <person name="Han J."/>
            <person name="Lapidus A."/>
            <person name="Cheng J.-F."/>
            <person name="Goodwin L."/>
            <person name="Pitluck S."/>
            <person name="Peters L."/>
            <person name="Ovchinnikova G."/>
            <person name="Teshima H."/>
            <person name="Detter J.C."/>
            <person name="Han C."/>
            <person name="Tapia R."/>
            <person name="Land M."/>
            <person name="Hauser L."/>
            <person name="Kyrpides N."/>
            <person name="Ivanova N."/>
            <person name="Pagani I."/>
            <person name="Pester M."/>
            <person name="Spring S."/>
            <person name="Ollivier B."/>
            <person name="Rattei T."/>
            <person name="Klenk H.-P."/>
            <person name="Wagner M."/>
            <person name="Loy A."/>
            <person name="Woyke T."/>
        </authorList>
    </citation>
    <scope>NUCLEOTIDE SEQUENCE [LARGE SCALE GENOMIC DNA]</scope>
    <source>
        <strain evidence="4">ATCC 19365 / DSM 765 / NCIMB 8382 / VKM B-1628</strain>
    </source>
</reference>
<dbReference type="Pfam" id="PF00535">
    <property type="entry name" value="Glycos_transf_2"/>
    <property type="match status" value="1"/>
</dbReference>
<dbReference type="eggNOG" id="COG0457">
    <property type="taxonomic scope" value="Bacteria"/>
</dbReference>
<dbReference type="HOGENOM" id="CLU_023736_1_1_9"/>
<sequence>MDTKETVCLCMIVKDEEECILSAINSALDLIDELIVIDTGSSDCTPQLALEAGAKLFPFRWAEDFSLARNFALKQASSDWILILDADEVLDTINSKTFCSLLSNREVEGYFIRIKSILDSTMRVSNDEVVRLFRNKQDYRFEGAIHEQIAPSILRTNQGRGLASSPITISHYGYLKEHLDSKDKFLRNTAILKQELRQNPDNPFWHYCLGLEYYQQSFVYEGLNHLNNALKRMTGQEGYFEDVLLNTALGYLHLGENRTIISFITKALSMYPNQGDFYYLLGLAHLQESHYSQGVMNLEKSLSVGSMTLATHGQINCLLGDTHQSSGDFPRAHDFYQRALASAPASIYPLRQFVSLIQKGYPIETFLKQILMLESWPSEALWRELLTKHRNSDLKFCLLFLLLTLYRTINATTLCRKELLNILLQLPDSSKKTLHQFHSDSEVKLGGIYLMLALKEIQFRMILLVNDLDNDYFKGIESLSSLTQIGIHVLSYLSDTSLDSIIP</sequence>
<dbReference type="InterPro" id="IPR001173">
    <property type="entry name" value="Glyco_trans_2-like"/>
</dbReference>
<dbReference type="SUPFAM" id="SSF53448">
    <property type="entry name" value="Nucleotide-diphospho-sugar transferases"/>
    <property type="match status" value="1"/>
</dbReference>
<dbReference type="KEGG" id="dor:Desor_0323"/>
<dbReference type="InterPro" id="IPR019734">
    <property type="entry name" value="TPR_rpt"/>
</dbReference>
<evidence type="ECO:0000259" key="2">
    <source>
        <dbReference type="Pfam" id="PF00535"/>
    </source>
</evidence>
<dbReference type="SUPFAM" id="SSF48452">
    <property type="entry name" value="TPR-like"/>
    <property type="match status" value="1"/>
</dbReference>
<accession>G7W521</accession>
<dbReference type="GO" id="GO:0016740">
    <property type="term" value="F:transferase activity"/>
    <property type="evidence" value="ECO:0007669"/>
    <property type="project" value="UniProtKB-KW"/>
</dbReference>
<dbReference type="OrthoDB" id="9815923at2"/>
<dbReference type="EMBL" id="CP003108">
    <property type="protein sequence ID" value="AET66037.1"/>
    <property type="molecule type" value="Genomic_DNA"/>
</dbReference>
<feature type="repeat" description="TPR" evidence="1">
    <location>
        <begin position="313"/>
        <end position="346"/>
    </location>
</feature>